<dbReference type="PANTHER" id="PTHR37943:SF1">
    <property type="entry name" value="PROTEIN VES"/>
    <property type="match status" value="1"/>
</dbReference>
<dbReference type="Pfam" id="PF05962">
    <property type="entry name" value="HutD"/>
    <property type="match status" value="1"/>
</dbReference>
<dbReference type="InterPro" id="IPR010282">
    <property type="entry name" value="Uncharacterised_HutD/Ves"/>
</dbReference>
<dbReference type="SUPFAM" id="SSF51182">
    <property type="entry name" value="RmlC-like cupins"/>
    <property type="match status" value="1"/>
</dbReference>
<comment type="caution">
    <text evidence="1">The sequence shown here is derived from an EMBL/GenBank/DDBJ whole genome shotgun (WGS) entry which is preliminary data.</text>
</comment>
<accession>A0ABU1P8X6</accession>
<proteinExistence type="predicted"/>
<gene>
    <name evidence="1" type="ORF">J2W50_000528</name>
</gene>
<dbReference type="InterPro" id="IPR014710">
    <property type="entry name" value="RmlC-like_jellyroll"/>
</dbReference>
<dbReference type="EMBL" id="JAVDSJ010000001">
    <property type="protein sequence ID" value="MDR6582353.1"/>
    <property type="molecule type" value="Genomic_DNA"/>
</dbReference>
<dbReference type="CDD" id="cd20293">
    <property type="entry name" value="cupin_HutD_N"/>
    <property type="match status" value="1"/>
</dbReference>
<sequence length="224" mass="24046">MALDLSQAQAPTPAPARTEKHASAIQFVGELGRIDAVPWKNEGGQTRELCVEPPQSDFAGFLWRVSVADVGADGAFSTFNGIDRTIVLLEGGGFGMYTDGERVHDLAECFVPHEFPGEQAISVQLHGAPTLDFNLMVRRERASGQVLVLREQNSRCLPADTALLYVARGAACLSDESGLQQALRCGEFARLRDGRGARLPDLLCTPGSVVLAVCIRPNPEGTQS</sequence>
<dbReference type="Gene3D" id="2.60.120.10">
    <property type="entry name" value="Jelly Rolls"/>
    <property type="match status" value="1"/>
</dbReference>
<name>A0ABU1P8X6_9BURK</name>
<reference evidence="1 2" key="1">
    <citation type="submission" date="2023-07" db="EMBL/GenBank/DDBJ databases">
        <title>Sorghum-associated microbial communities from plants grown in Nebraska, USA.</title>
        <authorList>
            <person name="Schachtman D."/>
        </authorList>
    </citation>
    <scope>NUCLEOTIDE SEQUENCE [LARGE SCALE GENOMIC DNA]</scope>
    <source>
        <strain evidence="1 2">596</strain>
    </source>
</reference>
<evidence type="ECO:0000313" key="1">
    <source>
        <dbReference type="EMBL" id="MDR6582353.1"/>
    </source>
</evidence>
<dbReference type="InterPro" id="IPR011051">
    <property type="entry name" value="RmlC_Cupin_sf"/>
</dbReference>
<evidence type="ECO:0000313" key="2">
    <source>
        <dbReference type="Proteomes" id="UP001260715"/>
    </source>
</evidence>
<dbReference type="RefSeq" id="WP_199181554.1">
    <property type="nucleotide sequence ID" value="NZ_JAVDSJ010000001.1"/>
</dbReference>
<organism evidence="1 2">
    <name type="scientific">Herbaspirillum frisingense</name>
    <dbReference type="NCBI Taxonomy" id="92645"/>
    <lineage>
        <taxon>Bacteria</taxon>
        <taxon>Pseudomonadati</taxon>
        <taxon>Pseudomonadota</taxon>
        <taxon>Betaproteobacteria</taxon>
        <taxon>Burkholderiales</taxon>
        <taxon>Oxalobacteraceae</taxon>
        <taxon>Herbaspirillum</taxon>
    </lineage>
</organism>
<dbReference type="Proteomes" id="UP001260715">
    <property type="component" value="Unassembled WGS sequence"/>
</dbReference>
<keyword evidence="2" id="KW-1185">Reference proteome</keyword>
<dbReference type="PANTHER" id="PTHR37943">
    <property type="entry name" value="PROTEIN VES"/>
    <property type="match status" value="1"/>
</dbReference>
<protein>
    <submittedName>
        <fullName evidence="1">Environmental stress-induced protein Ves</fullName>
    </submittedName>
</protein>